<dbReference type="EMBL" id="JBHSGK010000003">
    <property type="protein sequence ID" value="MFC4735397.1"/>
    <property type="molecule type" value="Genomic_DNA"/>
</dbReference>
<dbReference type="SUPFAM" id="SSF100879">
    <property type="entry name" value="Lesion bypass DNA polymerase (Y-family), little finger domain"/>
    <property type="match status" value="1"/>
</dbReference>
<dbReference type="Pfam" id="PF00817">
    <property type="entry name" value="IMS"/>
    <property type="match status" value="1"/>
</dbReference>
<dbReference type="EC" id="2.7.7.7" evidence="3"/>
<proteinExistence type="inferred from homology"/>
<dbReference type="InterPro" id="IPR050116">
    <property type="entry name" value="DNA_polymerase-Y"/>
</dbReference>
<evidence type="ECO:0000256" key="1">
    <source>
        <dbReference type="ARBA" id="ARBA00010945"/>
    </source>
</evidence>
<dbReference type="InterPro" id="IPR001126">
    <property type="entry name" value="UmuC"/>
</dbReference>
<dbReference type="CDD" id="cd01700">
    <property type="entry name" value="PolY_Pol_V_umuC"/>
    <property type="match status" value="1"/>
</dbReference>
<dbReference type="Gene3D" id="3.40.1170.60">
    <property type="match status" value="1"/>
</dbReference>
<dbReference type="InterPro" id="IPR043128">
    <property type="entry name" value="Rev_trsase/Diguanyl_cyclase"/>
</dbReference>
<keyword evidence="4" id="KW-1185">Reference proteome</keyword>
<dbReference type="SUPFAM" id="SSF56672">
    <property type="entry name" value="DNA/RNA polymerases"/>
    <property type="match status" value="1"/>
</dbReference>
<dbReference type="InterPro" id="IPR036775">
    <property type="entry name" value="DNA_pol_Y-fam_lit_finger_sf"/>
</dbReference>
<keyword evidence="3" id="KW-0548">Nucleotidyltransferase</keyword>
<dbReference type="Pfam" id="PF11799">
    <property type="entry name" value="IMS_C"/>
    <property type="match status" value="1"/>
</dbReference>
<dbReference type="Gene3D" id="1.10.150.20">
    <property type="entry name" value="5' to 3' exonuclease, C-terminal subdomain"/>
    <property type="match status" value="1"/>
</dbReference>
<comment type="similarity">
    <text evidence="1">Belongs to the DNA polymerase type-Y family.</text>
</comment>
<reference evidence="4" key="1">
    <citation type="journal article" date="2019" name="Int. J. Syst. Evol. Microbiol.">
        <title>The Global Catalogue of Microorganisms (GCM) 10K type strain sequencing project: providing services to taxonomists for standard genome sequencing and annotation.</title>
        <authorList>
            <consortium name="The Broad Institute Genomics Platform"/>
            <consortium name="The Broad Institute Genome Sequencing Center for Infectious Disease"/>
            <person name="Wu L."/>
            <person name="Ma J."/>
        </authorList>
    </citation>
    <scope>NUCLEOTIDE SEQUENCE [LARGE SCALE GENOMIC DNA]</scope>
    <source>
        <strain evidence="4">JCM 12165</strain>
    </source>
</reference>
<gene>
    <name evidence="3" type="ORF">ACFO4L_02255</name>
</gene>
<evidence type="ECO:0000259" key="2">
    <source>
        <dbReference type="PROSITE" id="PS50173"/>
    </source>
</evidence>
<organism evidence="3 4">
    <name type="scientific">Bacillus daqingensis</name>
    <dbReference type="NCBI Taxonomy" id="872396"/>
    <lineage>
        <taxon>Bacteria</taxon>
        <taxon>Bacillati</taxon>
        <taxon>Bacillota</taxon>
        <taxon>Bacilli</taxon>
        <taxon>Bacillales</taxon>
        <taxon>Bacillaceae</taxon>
        <taxon>Bacillus</taxon>
    </lineage>
</organism>
<dbReference type="Gene3D" id="3.30.1490.100">
    <property type="entry name" value="DNA polymerase, Y-family, little finger domain"/>
    <property type="match status" value="1"/>
</dbReference>
<dbReference type="NCBIfam" id="NF002848">
    <property type="entry name" value="PRK03103.1"/>
    <property type="match status" value="1"/>
</dbReference>
<evidence type="ECO:0000313" key="3">
    <source>
        <dbReference type="EMBL" id="MFC4735397.1"/>
    </source>
</evidence>
<dbReference type="PANTHER" id="PTHR11076:SF35">
    <property type="entry name" value="DNA REPAIR PROTEIN HOMOLOG YOBH"/>
    <property type="match status" value="1"/>
</dbReference>
<dbReference type="PROSITE" id="PS50173">
    <property type="entry name" value="UMUC"/>
    <property type="match status" value="1"/>
</dbReference>
<dbReference type="Gene3D" id="3.30.70.270">
    <property type="match status" value="1"/>
</dbReference>
<dbReference type="PANTHER" id="PTHR11076">
    <property type="entry name" value="DNA REPAIR POLYMERASE UMUC / TRANSFERASE FAMILY MEMBER"/>
    <property type="match status" value="1"/>
</dbReference>
<accession>A0ABV9NTC5</accession>
<keyword evidence="3" id="KW-0808">Transferase</keyword>
<dbReference type="InterPro" id="IPR017961">
    <property type="entry name" value="DNA_pol_Y-fam_little_finger"/>
</dbReference>
<dbReference type="Proteomes" id="UP001595896">
    <property type="component" value="Unassembled WGS sequence"/>
</dbReference>
<evidence type="ECO:0000313" key="4">
    <source>
        <dbReference type="Proteomes" id="UP001595896"/>
    </source>
</evidence>
<dbReference type="InterPro" id="IPR043502">
    <property type="entry name" value="DNA/RNA_pol_sf"/>
</dbReference>
<feature type="domain" description="UmuC" evidence="2">
    <location>
        <begin position="5"/>
        <end position="190"/>
    </location>
</feature>
<sequence>MNQTIFLIDMQSFFASVEQQKYGLALGTPLVVSGAPSRPSGVILAASPEAKQAGITNGERLRDARLKCPNVRIVPPHMQDYLDWSLRITDIFETFTDQVEPYSIDEQFMDVSGSIRLFGSPEKTAAAVQEAVYQETGVYARVGIGDNKVLAKMACDLFAKKSSSGQARLTSDDVESRLWPLPVEKLFRAGAKMSRHLRMRGLQTIGDFAALKPEEVRSRWGIHGQVLWMNAQGVDHSPVTTETFSGQKAIGNGMTLPAEYVRLEDIELVLLELCDEVCSRARRELKAGITVSCGASGPAGGFHRSISMQEPSSAASAVFAAAASLLRRFWSGFPVRRIHVSLSGLSPDGCIQLNLFRDPGKQLASRELGYMTDRLHDRFGKHAVRRASSKLPASQFQERAQRIGGHFK</sequence>
<dbReference type="RefSeq" id="WP_377908021.1">
    <property type="nucleotide sequence ID" value="NZ_JBHSGK010000003.1"/>
</dbReference>
<name>A0ABV9NTC5_9BACI</name>
<protein>
    <submittedName>
        <fullName evidence="3">DNA polymerase IV</fullName>
        <ecNumber evidence="3">2.7.7.7</ecNumber>
    </submittedName>
</protein>
<dbReference type="GO" id="GO:0003887">
    <property type="term" value="F:DNA-directed DNA polymerase activity"/>
    <property type="evidence" value="ECO:0007669"/>
    <property type="project" value="UniProtKB-EC"/>
</dbReference>
<comment type="caution">
    <text evidence="3">The sequence shown here is derived from an EMBL/GenBank/DDBJ whole genome shotgun (WGS) entry which is preliminary data.</text>
</comment>